<evidence type="ECO:0000256" key="1">
    <source>
        <dbReference type="SAM" id="SignalP"/>
    </source>
</evidence>
<accession>A0A0E9SCW7</accession>
<evidence type="ECO:0008006" key="3">
    <source>
        <dbReference type="Google" id="ProtNLM"/>
    </source>
</evidence>
<name>A0A0E9SCW7_ANGAN</name>
<dbReference type="AlphaFoldDB" id="A0A0E9SCW7"/>
<evidence type="ECO:0000313" key="2">
    <source>
        <dbReference type="EMBL" id="JAH38338.1"/>
    </source>
</evidence>
<protein>
    <recommendedName>
        <fullName evidence="3">Secreted protein</fullName>
    </recommendedName>
</protein>
<sequence>MLWLVLELVRFSLFDDVTADGSSRMTTEVYRDIFFVQTRPSTSKLIWKALHLAAGQWPQTYCQSKEGVFQDRKAECCWH</sequence>
<keyword evidence="1" id="KW-0732">Signal</keyword>
<feature type="signal peptide" evidence="1">
    <location>
        <begin position="1"/>
        <end position="19"/>
    </location>
</feature>
<organism evidence="2">
    <name type="scientific">Anguilla anguilla</name>
    <name type="common">European freshwater eel</name>
    <name type="synonym">Muraena anguilla</name>
    <dbReference type="NCBI Taxonomy" id="7936"/>
    <lineage>
        <taxon>Eukaryota</taxon>
        <taxon>Metazoa</taxon>
        <taxon>Chordata</taxon>
        <taxon>Craniata</taxon>
        <taxon>Vertebrata</taxon>
        <taxon>Euteleostomi</taxon>
        <taxon>Actinopterygii</taxon>
        <taxon>Neopterygii</taxon>
        <taxon>Teleostei</taxon>
        <taxon>Anguilliformes</taxon>
        <taxon>Anguillidae</taxon>
        <taxon>Anguilla</taxon>
    </lineage>
</organism>
<dbReference type="EMBL" id="GBXM01070239">
    <property type="protein sequence ID" value="JAH38338.1"/>
    <property type="molecule type" value="Transcribed_RNA"/>
</dbReference>
<reference evidence="2" key="2">
    <citation type="journal article" date="2015" name="Fish Shellfish Immunol.">
        <title>Early steps in the European eel (Anguilla anguilla)-Vibrio vulnificus interaction in the gills: Role of the RtxA13 toxin.</title>
        <authorList>
            <person name="Callol A."/>
            <person name="Pajuelo D."/>
            <person name="Ebbesson L."/>
            <person name="Teles M."/>
            <person name="MacKenzie S."/>
            <person name="Amaro C."/>
        </authorList>
    </citation>
    <scope>NUCLEOTIDE SEQUENCE</scope>
</reference>
<feature type="chain" id="PRO_5002432101" description="Secreted protein" evidence="1">
    <location>
        <begin position="20"/>
        <end position="79"/>
    </location>
</feature>
<reference evidence="2" key="1">
    <citation type="submission" date="2014-11" db="EMBL/GenBank/DDBJ databases">
        <authorList>
            <person name="Amaro Gonzalez C."/>
        </authorList>
    </citation>
    <scope>NUCLEOTIDE SEQUENCE</scope>
</reference>
<proteinExistence type="predicted"/>